<dbReference type="PANTHER" id="PTHR43080:SF2">
    <property type="entry name" value="CBS DOMAIN-CONTAINING PROTEIN"/>
    <property type="match status" value="1"/>
</dbReference>
<dbReference type="InterPro" id="IPR051257">
    <property type="entry name" value="Diverse_CBS-Domain"/>
</dbReference>
<keyword evidence="1 2" id="KW-0129">CBS domain</keyword>
<feature type="domain" description="CBS" evidence="3">
    <location>
        <begin position="7"/>
        <end position="49"/>
    </location>
</feature>
<dbReference type="AlphaFoldDB" id="A0A2S4MLB8"/>
<dbReference type="EMBL" id="PQFZ01000002">
    <property type="protein sequence ID" value="POR55543.1"/>
    <property type="molecule type" value="Genomic_DNA"/>
</dbReference>
<dbReference type="Pfam" id="PF00571">
    <property type="entry name" value="CBS"/>
    <property type="match status" value="1"/>
</dbReference>
<protein>
    <submittedName>
        <fullName evidence="4">CBS domain protein</fullName>
    </submittedName>
</protein>
<dbReference type="PROSITE" id="PS51371">
    <property type="entry name" value="CBS"/>
    <property type="match status" value="1"/>
</dbReference>
<reference evidence="4 5" key="1">
    <citation type="submission" date="2018-01" db="EMBL/GenBank/DDBJ databases">
        <title>Genomic Encyclopedia of Type Strains, Phase III (KMG-III): the genomes of soil and plant-associated and newly described type strains.</title>
        <authorList>
            <person name="Whitman W."/>
        </authorList>
    </citation>
    <scope>NUCLEOTIDE SEQUENCE [LARGE SCALE GENOMIC DNA]</scope>
    <source>
        <strain evidence="4 5">1131</strain>
    </source>
</reference>
<gene>
    <name evidence="4" type="ORF">CYD53_102433</name>
</gene>
<evidence type="ECO:0000313" key="4">
    <source>
        <dbReference type="EMBL" id="POR55543.1"/>
    </source>
</evidence>
<dbReference type="InterPro" id="IPR000644">
    <property type="entry name" value="CBS_dom"/>
</dbReference>
<dbReference type="PANTHER" id="PTHR43080">
    <property type="entry name" value="CBS DOMAIN-CONTAINING PROTEIN CBSX3, MITOCHONDRIAL"/>
    <property type="match status" value="1"/>
</dbReference>
<organism evidence="4 5">
    <name type="scientific">Bosea psychrotolerans</name>
    <dbReference type="NCBI Taxonomy" id="1871628"/>
    <lineage>
        <taxon>Bacteria</taxon>
        <taxon>Pseudomonadati</taxon>
        <taxon>Pseudomonadota</taxon>
        <taxon>Alphaproteobacteria</taxon>
        <taxon>Hyphomicrobiales</taxon>
        <taxon>Boseaceae</taxon>
        <taxon>Bosea</taxon>
    </lineage>
</organism>
<evidence type="ECO:0000313" key="5">
    <source>
        <dbReference type="Proteomes" id="UP000236919"/>
    </source>
</evidence>
<dbReference type="RefSeq" id="WP_245928088.1">
    <property type="nucleotide sequence ID" value="NZ_PQFZ01000002.1"/>
</dbReference>
<keyword evidence="5" id="KW-1185">Reference proteome</keyword>
<evidence type="ECO:0000259" key="3">
    <source>
        <dbReference type="PROSITE" id="PS51371"/>
    </source>
</evidence>
<name>A0A2S4MLB8_9HYPH</name>
<dbReference type="SUPFAM" id="SSF54631">
    <property type="entry name" value="CBS-domain pair"/>
    <property type="match status" value="1"/>
</dbReference>
<evidence type="ECO:0000256" key="2">
    <source>
        <dbReference type="PROSITE-ProRule" id="PRU00703"/>
    </source>
</evidence>
<dbReference type="Proteomes" id="UP000236919">
    <property type="component" value="Unassembled WGS sequence"/>
</dbReference>
<sequence length="49" mass="4990">MLVEAIMTAPVISIAPSPSMRDASRLMLAHRISGLPVVAGDGALVGMVS</sequence>
<comment type="caution">
    <text evidence="4">The sequence shown here is derived from an EMBL/GenBank/DDBJ whole genome shotgun (WGS) entry which is preliminary data.</text>
</comment>
<dbReference type="Gene3D" id="3.10.580.10">
    <property type="entry name" value="CBS-domain"/>
    <property type="match status" value="1"/>
</dbReference>
<accession>A0A2S4MLB8</accession>
<proteinExistence type="predicted"/>
<evidence type="ECO:0000256" key="1">
    <source>
        <dbReference type="ARBA" id="ARBA00023122"/>
    </source>
</evidence>
<dbReference type="InterPro" id="IPR046342">
    <property type="entry name" value="CBS_dom_sf"/>
</dbReference>